<dbReference type="PROSITE" id="PS50097">
    <property type="entry name" value="BTB"/>
    <property type="match status" value="1"/>
</dbReference>
<feature type="region of interest" description="Disordered" evidence="1">
    <location>
        <begin position="419"/>
        <end position="460"/>
    </location>
</feature>
<reference evidence="5" key="1">
    <citation type="submission" date="2017-02" db="UniProtKB">
        <authorList>
            <consortium name="WormBaseParasite"/>
        </authorList>
    </citation>
    <scope>IDENTIFICATION</scope>
</reference>
<dbReference type="InterPro" id="IPR011333">
    <property type="entry name" value="SKP1/BTB/POZ_sf"/>
</dbReference>
<sequence length="494" mass="54476">MGLGFCRFIERSRLYPHLATASKSSPTNQKDNPSTDASLISSENFLVGTKDRVQFFAEIFWVEEEIYASSSLSDVDKSSKNSNRSSKSSAFVDLHNDLEDLLISQRLADIKVAIETPGSLNQNCDMVSRFVDIQDHLRTVECDCSNCSETPMQTPQEFFAHKAILAASTPKLMEILSSSVRSDRIQDEFTRLVFRGSGLSPDVIPSFLQYVYSRKINQNLGHAQLVTLLQLSLRLEMQEFVKLIEDRLTGVISTKNVCSILAAAIDLKTPPLVESCLAYIFLNAEHIINTTSYQSLCDNRPDVLSFLFRQMACRKKENITALSIESPPASPSLIPCPRAFTFGDSPFKNNSILSAASDLSLTSEPWDAYTNDENSYSFESSAVDPANRTPAPPLRTTSAVSSSNASGIGHIYDGTDVGHSCPFSKPLPPTPSSEKRERRAKKGKQLPGGSLAPPPPLPNISFPMKVHHEVHVTIDPMSGEFTLIHDYGHVQHAV</sequence>
<name>A0A0R3SIN8_HYMDI</name>
<gene>
    <name evidence="3" type="ORF">HDID_LOCUS4801</name>
</gene>
<dbReference type="CDD" id="cd18186">
    <property type="entry name" value="BTB_POZ_ZBTB_KLHL-like"/>
    <property type="match status" value="1"/>
</dbReference>
<dbReference type="OrthoDB" id="45365at2759"/>
<dbReference type="Pfam" id="PF00651">
    <property type="entry name" value="BTB"/>
    <property type="match status" value="1"/>
</dbReference>
<dbReference type="Gene3D" id="1.25.40.420">
    <property type="match status" value="1"/>
</dbReference>
<dbReference type="SUPFAM" id="SSF54695">
    <property type="entry name" value="POZ domain"/>
    <property type="match status" value="1"/>
</dbReference>
<reference evidence="3 4" key="2">
    <citation type="submission" date="2018-11" db="EMBL/GenBank/DDBJ databases">
        <authorList>
            <consortium name="Pathogen Informatics"/>
        </authorList>
    </citation>
    <scope>NUCLEOTIDE SEQUENCE [LARGE SCALE GENOMIC DNA]</scope>
</reference>
<feature type="domain" description="BTB" evidence="2">
    <location>
        <begin position="142"/>
        <end position="220"/>
    </location>
</feature>
<dbReference type="InterPro" id="IPR036936">
    <property type="entry name" value="CRIB_dom_sf"/>
</dbReference>
<protein>
    <submittedName>
        <fullName evidence="5">BTB domain-containing protein</fullName>
    </submittedName>
</protein>
<feature type="region of interest" description="Disordered" evidence="1">
    <location>
        <begin position="377"/>
        <end position="403"/>
    </location>
</feature>
<evidence type="ECO:0000256" key="1">
    <source>
        <dbReference type="SAM" id="MobiDB-lite"/>
    </source>
</evidence>
<accession>A0A0R3SIN8</accession>
<evidence type="ECO:0000313" key="4">
    <source>
        <dbReference type="Proteomes" id="UP000274504"/>
    </source>
</evidence>
<organism evidence="5">
    <name type="scientific">Hymenolepis diminuta</name>
    <name type="common">Rat tapeworm</name>
    <dbReference type="NCBI Taxonomy" id="6216"/>
    <lineage>
        <taxon>Eukaryota</taxon>
        <taxon>Metazoa</taxon>
        <taxon>Spiralia</taxon>
        <taxon>Lophotrochozoa</taxon>
        <taxon>Platyhelminthes</taxon>
        <taxon>Cestoda</taxon>
        <taxon>Eucestoda</taxon>
        <taxon>Cyclophyllidea</taxon>
        <taxon>Hymenolepididae</taxon>
        <taxon>Hymenolepis</taxon>
    </lineage>
</organism>
<dbReference type="EMBL" id="UYSG01002024">
    <property type="protein sequence ID" value="VDL55788.1"/>
    <property type="molecule type" value="Genomic_DNA"/>
</dbReference>
<evidence type="ECO:0000313" key="3">
    <source>
        <dbReference type="EMBL" id="VDL55788.1"/>
    </source>
</evidence>
<dbReference type="WBParaSite" id="HDID_0000480301-mRNA-1">
    <property type="protein sequence ID" value="HDID_0000480301-mRNA-1"/>
    <property type="gene ID" value="HDID_0000480301"/>
</dbReference>
<dbReference type="InterPro" id="IPR051481">
    <property type="entry name" value="BTB-POZ/Galectin-3-binding"/>
</dbReference>
<evidence type="ECO:0000313" key="5">
    <source>
        <dbReference type="WBParaSite" id="HDID_0000480301-mRNA-1"/>
    </source>
</evidence>
<proteinExistence type="predicted"/>
<evidence type="ECO:0000259" key="2">
    <source>
        <dbReference type="PROSITE" id="PS50097"/>
    </source>
</evidence>
<dbReference type="Proteomes" id="UP000274504">
    <property type="component" value="Unassembled WGS sequence"/>
</dbReference>
<dbReference type="InterPro" id="IPR000210">
    <property type="entry name" value="BTB/POZ_dom"/>
</dbReference>
<dbReference type="STRING" id="6216.A0A0R3SIN8"/>
<dbReference type="PANTHER" id="PTHR24410:SF23">
    <property type="entry name" value="BTB DOMAIN-CONTAINING PROTEIN-RELATED"/>
    <property type="match status" value="1"/>
</dbReference>
<dbReference type="PANTHER" id="PTHR24410">
    <property type="entry name" value="HL07962P-RELATED"/>
    <property type="match status" value="1"/>
</dbReference>
<dbReference type="AlphaFoldDB" id="A0A0R3SIN8"/>
<dbReference type="Gene3D" id="3.90.810.10">
    <property type="entry name" value="CRIB domain"/>
    <property type="match status" value="1"/>
</dbReference>
<dbReference type="Gene3D" id="3.30.710.10">
    <property type="entry name" value="Potassium Channel Kv1.1, Chain A"/>
    <property type="match status" value="1"/>
</dbReference>